<protein>
    <submittedName>
        <fullName evidence="1">Uncharacterized protein</fullName>
    </submittedName>
</protein>
<sequence length="92" mass="9879">MAYHYGVLNLLQREISKPNGYPSAEADGHLKTLAYATPVDSVEDLVARIAVAAAPVHEISGNFESELSENNASRSIDIVKQVSLLVGEILNS</sequence>
<dbReference type="Proteomes" id="UP000499080">
    <property type="component" value="Unassembled WGS sequence"/>
</dbReference>
<dbReference type="OrthoDB" id="6764275at2759"/>
<dbReference type="AlphaFoldDB" id="A0A4Y2GRN7"/>
<dbReference type="EMBL" id="BGPR01001535">
    <property type="protein sequence ID" value="GBM56213.1"/>
    <property type="molecule type" value="Genomic_DNA"/>
</dbReference>
<reference evidence="1 2" key="1">
    <citation type="journal article" date="2019" name="Sci. Rep.">
        <title>Orb-weaving spider Araneus ventricosus genome elucidates the spidroin gene catalogue.</title>
        <authorList>
            <person name="Kono N."/>
            <person name="Nakamura H."/>
            <person name="Ohtoshi R."/>
            <person name="Moran D.A.P."/>
            <person name="Shinohara A."/>
            <person name="Yoshida Y."/>
            <person name="Fujiwara M."/>
            <person name="Mori M."/>
            <person name="Tomita M."/>
            <person name="Arakawa K."/>
        </authorList>
    </citation>
    <scope>NUCLEOTIDE SEQUENCE [LARGE SCALE GENOMIC DNA]</scope>
</reference>
<gene>
    <name evidence="1" type="ORF">AVEN_109908_1</name>
</gene>
<evidence type="ECO:0000313" key="2">
    <source>
        <dbReference type="Proteomes" id="UP000499080"/>
    </source>
</evidence>
<name>A0A4Y2GRN7_ARAVE</name>
<organism evidence="1 2">
    <name type="scientific">Araneus ventricosus</name>
    <name type="common">Orbweaver spider</name>
    <name type="synonym">Epeira ventricosa</name>
    <dbReference type="NCBI Taxonomy" id="182803"/>
    <lineage>
        <taxon>Eukaryota</taxon>
        <taxon>Metazoa</taxon>
        <taxon>Ecdysozoa</taxon>
        <taxon>Arthropoda</taxon>
        <taxon>Chelicerata</taxon>
        <taxon>Arachnida</taxon>
        <taxon>Araneae</taxon>
        <taxon>Araneomorphae</taxon>
        <taxon>Entelegynae</taxon>
        <taxon>Araneoidea</taxon>
        <taxon>Araneidae</taxon>
        <taxon>Araneus</taxon>
    </lineage>
</organism>
<evidence type="ECO:0000313" key="1">
    <source>
        <dbReference type="EMBL" id="GBM56213.1"/>
    </source>
</evidence>
<comment type="caution">
    <text evidence="1">The sequence shown here is derived from an EMBL/GenBank/DDBJ whole genome shotgun (WGS) entry which is preliminary data.</text>
</comment>
<accession>A0A4Y2GRN7</accession>
<proteinExistence type="predicted"/>
<keyword evidence="2" id="KW-1185">Reference proteome</keyword>